<gene>
    <name evidence="2" type="ORF">COX05_00930</name>
</gene>
<dbReference type="EMBL" id="PCSU01000012">
    <property type="protein sequence ID" value="PIP56847.1"/>
    <property type="molecule type" value="Genomic_DNA"/>
</dbReference>
<dbReference type="Proteomes" id="UP000228495">
    <property type="component" value="Unassembled WGS sequence"/>
</dbReference>
<proteinExistence type="predicted"/>
<organism evidence="2 3">
    <name type="scientific">candidate division WWE3 bacterium CG22_combo_CG10-13_8_21_14_all_39_12</name>
    <dbReference type="NCBI Taxonomy" id="1975094"/>
    <lineage>
        <taxon>Bacteria</taxon>
        <taxon>Katanobacteria</taxon>
    </lineage>
</organism>
<reference evidence="2 3" key="1">
    <citation type="submission" date="2017-09" db="EMBL/GenBank/DDBJ databases">
        <title>Depth-based differentiation of microbial function through sediment-hosted aquifers and enrichment of novel symbionts in the deep terrestrial subsurface.</title>
        <authorList>
            <person name="Probst A.J."/>
            <person name="Ladd B."/>
            <person name="Jarett J.K."/>
            <person name="Geller-Mcgrath D.E."/>
            <person name="Sieber C.M."/>
            <person name="Emerson J.B."/>
            <person name="Anantharaman K."/>
            <person name="Thomas B.C."/>
            <person name="Malmstrom R."/>
            <person name="Stieglmeier M."/>
            <person name="Klingl A."/>
            <person name="Woyke T."/>
            <person name="Ryan C.M."/>
            <person name="Banfield J.F."/>
        </authorList>
    </citation>
    <scope>NUCLEOTIDE SEQUENCE [LARGE SCALE GENOMIC DNA]</scope>
    <source>
        <strain evidence="2">CG22_combo_CG10-13_8_21_14_all_39_12</strain>
    </source>
</reference>
<protein>
    <submittedName>
        <fullName evidence="2">Uncharacterized protein</fullName>
    </submittedName>
</protein>
<sequence>MNNTLKIRLLFIAIFCAGLGAILFIRPNTNTNPTSLQETEKNLNEHMVENCVPPEDGYSEVILTDNLPVSLDLGNEYFGETRPIYCIFSPFEEKEHGFISIPTNTNQSIFLYDNDSVEPGRGGEPSLGVVGSFIFTQNDVDLYSYVTFKSDVGDVTLDMATVILRGVKRLPNNIFANYELEISSVSTDEIQTLIQPYVVTKQNPQTGIEAKIVDLNQEKQDTINSNLSELILKKYTTQDNLVGSDFEQLIDTLSIIN</sequence>
<dbReference type="AlphaFoldDB" id="A0A2H0BGP4"/>
<keyword evidence="1" id="KW-1133">Transmembrane helix</keyword>
<feature type="transmembrane region" description="Helical" evidence="1">
    <location>
        <begin position="7"/>
        <end position="25"/>
    </location>
</feature>
<keyword evidence="1" id="KW-0812">Transmembrane</keyword>
<evidence type="ECO:0000313" key="2">
    <source>
        <dbReference type="EMBL" id="PIP56847.1"/>
    </source>
</evidence>
<accession>A0A2H0BGP4</accession>
<evidence type="ECO:0000256" key="1">
    <source>
        <dbReference type="SAM" id="Phobius"/>
    </source>
</evidence>
<keyword evidence="1" id="KW-0472">Membrane</keyword>
<name>A0A2H0BGP4_UNCKA</name>
<evidence type="ECO:0000313" key="3">
    <source>
        <dbReference type="Proteomes" id="UP000228495"/>
    </source>
</evidence>
<comment type="caution">
    <text evidence="2">The sequence shown here is derived from an EMBL/GenBank/DDBJ whole genome shotgun (WGS) entry which is preliminary data.</text>
</comment>